<comment type="similarity">
    <text evidence="1">Belongs to the histone H2B family.</text>
</comment>
<dbReference type="PRINTS" id="PR00621">
    <property type="entry name" value="HISTONEH2B"/>
</dbReference>
<dbReference type="GO" id="GO:0030527">
    <property type="term" value="F:structural constituent of chromatin"/>
    <property type="evidence" value="ECO:0007669"/>
    <property type="project" value="InterPro"/>
</dbReference>
<name>A0AAW1C1M3_CROAD</name>
<dbReference type="GO" id="GO:0003677">
    <property type="term" value="F:DNA binding"/>
    <property type="evidence" value="ECO:0007669"/>
    <property type="project" value="InterPro"/>
</dbReference>
<dbReference type="InterPro" id="IPR009072">
    <property type="entry name" value="Histone-fold"/>
</dbReference>
<organism evidence="2 3">
    <name type="scientific">Crotalus adamanteus</name>
    <name type="common">Eastern diamondback rattlesnake</name>
    <dbReference type="NCBI Taxonomy" id="8729"/>
    <lineage>
        <taxon>Eukaryota</taxon>
        <taxon>Metazoa</taxon>
        <taxon>Chordata</taxon>
        <taxon>Craniata</taxon>
        <taxon>Vertebrata</taxon>
        <taxon>Euteleostomi</taxon>
        <taxon>Lepidosauria</taxon>
        <taxon>Squamata</taxon>
        <taxon>Bifurcata</taxon>
        <taxon>Unidentata</taxon>
        <taxon>Episquamata</taxon>
        <taxon>Toxicofera</taxon>
        <taxon>Serpentes</taxon>
        <taxon>Colubroidea</taxon>
        <taxon>Viperidae</taxon>
        <taxon>Crotalinae</taxon>
        <taxon>Crotalus</taxon>
    </lineage>
</organism>
<evidence type="ECO:0000313" key="2">
    <source>
        <dbReference type="EMBL" id="KAK9408350.1"/>
    </source>
</evidence>
<feature type="non-terminal residue" evidence="2">
    <location>
        <position position="1"/>
    </location>
</feature>
<accession>A0AAW1C1M3</accession>
<dbReference type="PANTHER" id="PTHR23428">
    <property type="entry name" value="HISTONE H2B"/>
    <property type="match status" value="1"/>
</dbReference>
<sequence length="101" mass="11687">TNKTIRRAAETATPSAYKVLKVVHPNTEISSKAMSTTNSFVTDIFKHMAGEAFHLAYYNNHHRPCEIQMAARLLLPRELAKHPMKTWFWAWEPQVHTKLIK</sequence>
<dbReference type="GO" id="GO:0000786">
    <property type="term" value="C:nucleosome"/>
    <property type="evidence" value="ECO:0007669"/>
    <property type="project" value="InterPro"/>
</dbReference>
<keyword evidence="3" id="KW-1185">Reference proteome</keyword>
<proteinExistence type="inferred from homology"/>
<evidence type="ECO:0000256" key="1">
    <source>
        <dbReference type="ARBA" id="ARBA00006846"/>
    </source>
</evidence>
<dbReference type="Proteomes" id="UP001474421">
    <property type="component" value="Unassembled WGS sequence"/>
</dbReference>
<evidence type="ECO:0000313" key="3">
    <source>
        <dbReference type="Proteomes" id="UP001474421"/>
    </source>
</evidence>
<dbReference type="CDD" id="cd22910">
    <property type="entry name" value="HFD_H2B"/>
    <property type="match status" value="1"/>
</dbReference>
<dbReference type="InterPro" id="IPR000558">
    <property type="entry name" value="Histone_H2B"/>
</dbReference>
<dbReference type="GO" id="GO:0046982">
    <property type="term" value="F:protein heterodimerization activity"/>
    <property type="evidence" value="ECO:0007669"/>
    <property type="project" value="InterPro"/>
</dbReference>
<reference evidence="2 3" key="1">
    <citation type="journal article" date="2024" name="Proc. Natl. Acad. Sci. U.S.A.">
        <title>The genetic regulatory architecture and epigenomic basis for age-related changes in rattlesnake venom.</title>
        <authorList>
            <person name="Hogan M.P."/>
            <person name="Holding M.L."/>
            <person name="Nystrom G.S."/>
            <person name="Colston T.J."/>
            <person name="Bartlett D.A."/>
            <person name="Mason A.J."/>
            <person name="Ellsworth S.A."/>
            <person name="Rautsaw R.M."/>
            <person name="Lawrence K.C."/>
            <person name="Strickland J.L."/>
            <person name="He B."/>
            <person name="Fraser P."/>
            <person name="Margres M.J."/>
            <person name="Gilbert D.M."/>
            <person name="Gibbs H.L."/>
            <person name="Parkinson C.L."/>
            <person name="Rokyta D.R."/>
        </authorList>
    </citation>
    <scope>NUCLEOTIDE SEQUENCE [LARGE SCALE GENOMIC DNA]</scope>
    <source>
        <strain evidence="2">DRR0105</strain>
    </source>
</reference>
<comment type="caution">
    <text evidence="2">The sequence shown here is derived from an EMBL/GenBank/DDBJ whole genome shotgun (WGS) entry which is preliminary data.</text>
</comment>
<dbReference type="EMBL" id="JAOTOJ010000002">
    <property type="protein sequence ID" value="KAK9408350.1"/>
    <property type="molecule type" value="Genomic_DNA"/>
</dbReference>
<dbReference type="SUPFAM" id="SSF47113">
    <property type="entry name" value="Histone-fold"/>
    <property type="match status" value="1"/>
</dbReference>
<dbReference type="SMART" id="SM00427">
    <property type="entry name" value="H2B"/>
    <property type="match status" value="1"/>
</dbReference>
<gene>
    <name evidence="2" type="ORF">NXF25_007124</name>
</gene>
<protein>
    <submittedName>
        <fullName evidence="2">Histone H2B</fullName>
    </submittedName>
</protein>
<dbReference type="AlphaFoldDB" id="A0AAW1C1M3"/>
<dbReference type="Gene3D" id="1.10.20.10">
    <property type="entry name" value="Histone, subunit A"/>
    <property type="match status" value="1"/>
</dbReference>